<name>A0A3R8L2I6_9FIRM</name>
<gene>
    <name evidence="1" type="ORF">EBB54_21580</name>
</gene>
<dbReference type="EMBL" id="RHJS01000002">
    <property type="protein sequence ID" value="RRK33654.1"/>
    <property type="molecule type" value="Genomic_DNA"/>
</dbReference>
<reference evidence="1" key="1">
    <citation type="submission" date="2018-10" db="EMBL/GenBank/DDBJ databases">
        <title>Schaedlerella arabinophila gen. nov. sp. nov., isolated from the mouse intestinal tract and comparative analysis with the genome of the closely related altered Schaedler flora strain ASF502.</title>
        <authorList>
            <person name="Miyake S."/>
            <person name="Soh M."/>
            <person name="Seedorf H."/>
        </authorList>
    </citation>
    <scope>NUCLEOTIDE SEQUENCE [LARGE SCALE GENOMIC DNA]</scope>
    <source>
        <strain evidence="1">DSM 106076</strain>
    </source>
</reference>
<dbReference type="Proteomes" id="UP000274920">
    <property type="component" value="Unassembled WGS sequence"/>
</dbReference>
<sequence>MENKEEFLTEVLIRVQRNYVHMVEIERLTKDMADSLSRNDKESVELLLKMRGEEMDQASTSKHEIQTILEAMDGEDQKKLRSWLNGENGKKYEPDSFESRKIAELSSQTQQVLSRTINLDKVLNSKVAGKESFYQATS</sequence>
<evidence type="ECO:0000313" key="1">
    <source>
        <dbReference type="EMBL" id="RRK33654.1"/>
    </source>
</evidence>
<evidence type="ECO:0000313" key="2">
    <source>
        <dbReference type="Proteomes" id="UP000274920"/>
    </source>
</evidence>
<dbReference type="RefSeq" id="WP_125128881.1">
    <property type="nucleotide sequence ID" value="NZ_CASCYM010000011.1"/>
</dbReference>
<accession>A0A3R8L2I6</accession>
<keyword evidence="2" id="KW-1185">Reference proteome</keyword>
<comment type="caution">
    <text evidence="1">The sequence shown here is derived from an EMBL/GenBank/DDBJ whole genome shotgun (WGS) entry which is preliminary data.</text>
</comment>
<proteinExistence type="predicted"/>
<evidence type="ECO:0008006" key="3">
    <source>
        <dbReference type="Google" id="ProtNLM"/>
    </source>
</evidence>
<dbReference type="AlphaFoldDB" id="A0A3R8L2I6"/>
<organism evidence="1 2">
    <name type="scientific">Schaedlerella arabinosiphila</name>
    <dbReference type="NCBI Taxonomy" id="2044587"/>
    <lineage>
        <taxon>Bacteria</taxon>
        <taxon>Bacillati</taxon>
        <taxon>Bacillota</taxon>
        <taxon>Clostridia</taxon>
        <taxon>Lachnospirales</taxon>
        <taxon>Lachnospiraceae</taxon>
        <taxon>Schaedlerella</taxon>
    </lineage>
</organism>
<protein>
    <recommendedName>
        <fullName evidence="3">Flagellar protein FlgN</fullName>
    </recommendedName>
</protein>